<feature type="coiled-coil region" evidence="1">
    <location>
        <begin position="366"/>
        <end position="425"/>
    </location>
</feature>
<evidence type="ECO:0000313" key="4">
    <source>
        <dbReference type="Proteomes" id="UP000270296"/>
    </source>
</evidence>
<feature type="region of interest" description="Disordered" evidence="2">
    <location>
        <begin position="248"/>
        <end position="274"/>
    </location>
</feature>
<keyword evidence="1" id="KW-0175">Coiled coil</keyword>
<proteinExistence type="predicted"/>
<protein>
    <submittedName>
        <fullName evidence="5">Cilia- and flagella-associated protein 157</fullName>
    </submittedName>
</protein>
<dbReference type="WBParaSite" id="SBAD_0000250501-mRNA-1">
    <property type="protein sequence ID" value="SBAD_0000250501-mRNA-1"/>
    <property type="gene ID" value="SBAD_0000250501"/>
</dbReference>
<evidence type="ECO:0000256" key="2">
    <source>
        <dbReference type="SAM" id="MobiDB-lite"/>
    </source>
</evidence>
<dbReference type="EMBL" id="UZAM01007205">
    <property type="protein sequence ID" value="VDO97484.1"/>
    <property type="molecule type" value="Genomic_DNA"/>
</dbReference>
<evidence type="ECO:0000313" key="3">
    <source>
        <dbReference type="EMBL" id="VDO97484.1"/>
    </source>
</evidence>
<sequence>MDNVPEGPDGDEKPKGNDPSEDSTKRTIHVEASYNSPERPSNDGILLHELKSLQDSLCSNRERLKKLISTAAWYTTQREQVVLTIASNMKVQKHVKASIKAHKQEMIDMVKLMCQFCYAVTELYQSLPLKVRNYAADSLPPEISRETTNASSGHRATMMANMLMMAVWHFVRTVETKASNKQMSNIDQKIEVSALEAVVKAKTEMLETYDEEIRRTVKRMNELDTLLKRACRNMADLTSDRMKKSVNDSLENMTNECSSETSKEVDRENKSEPVTEGTWLDKRIEYISKLLRRIQEQSIGLKNEEQFTTNTLVCIHKDIESLKKLLRKEHEKARAFAEKHSLGIHLQIIDRDVDILRTLSIVLGDYREMQQAMENRQREVELHNENLKQEVNRSAERIAIVKYTIDEENERLKRLKERSNSQQASLLQGVGKTTEEWKQSEEINRKYLTNMVQQLNQFQEKFHAFCDLKTETNRKIRCHRKNVDEQEARLKDRLKALQKERKLLEESQKAVLKQFEQEEAEVRQRFGEISWQTSEAFQQFKDEELRRLQLQARQRAIGLTQYDDGIQRTWELVSVEHVNKHRKEKLRAIEENLRKKKDLIAEVKSRVTGKQDQCKRIDEELRQREKELKKLEETRLELEQEVSKKQAVLDTILNDVEKKAERRRQEECEIHEYESLSETLKWYKNDLQAKITRFRENNWQNKQQVIDRRDDVQRMIEKLQTLLIENQVLLNKASTLS</sequence>
<feature type="compositionally biased region" description="Polar residues" evidence="2">
    <location>
        <begin position="248"/>
        <end position="260"/>
    </location>
</feature>
<evidence type="ECO:0000256" key="1">
    <source>
        <dbReference type="SAM" id="Coils"/>
    </source>
</evidence>
<feature type="region of interest" description="Disordered" evidence="2">
    <location>
        <begin position="1"/>
        <end position="42"/>
    </location>
</feature>
<feature type="coiled-coil region" evidence="1">
    <location>
        <begin position="469"/>
        <end position="514"/>
    </location>
</feature>
<name>A0A183IFJ8_9BILA</name>
<feature type="coiled-coil region" evidence="1">
    <location>
        <begin position="586"/>
        <end position="676"/>
    </location>
</feature>
<reference evidence="5" key="1">
    <citation type="submission" date="2016-06" db="UniProtKB">
        <authorList>
            <consortium name="WormBaseParasite"/>
        </authorList>
    </citation>
    <scope>IDENTIFICATION</scope>
</reference>
<dbReference type="Proteomes" id="UP000270296">
    <property type="component" value="Unassembled WGS sequence"/>
</dbReference>
<organism evidence="5">
    <name type="scientific">Soboliphyme baturini</name>
    <dbReference type="NCBI Taxonomy" id="241478"/>
    <lineage>
        <taxon>Eukaryota</taxon>
        <taxon>Metazoa</taxon>
        <taxon>Ecdysozoa</taxon>
        <taxon>Nematoda</taxon>
        <taxon>Enoplea</taxon>
        <taxon>Dorylaimia</taxon>
        <taxon>Dioctophymatida</taxon>
        <taxon>Dioctophymatoidea</taxon>
        <taxon>Soboliphymatidae</taxon>
        <taxon>Soboliphyme</taxon>
    </lineage>
</organism>
<reference evidence="3 4" key="2">
    <citation type="submission" date="2018-11" db="EMBL/GenBank/DDBJ databases">
        <authorList>
            <consortium name="Pathogen Informatics"/>
        </authorList>
    </citation>
    <scope>NUCLEOTIDE SEQUENCE [LARGE SCALE GENOMIC DNA]</scope>
</reference>
<evidence type="ECO:0000313" key="5">
    <source>
        <dbReference type="WBParaSite" id="SBAD_0000250501-mRNA-1"/>
    </source>
</evidence>
<dbReference type="AlphaFoldDB" id="A0A183IFJ8"/>
<feature type="compositionally biased region" description="Basic and acidic residues" evidence="2">
    <location>
        <begin position="261"/>
        <end position="274"/>
    </location>
</feature>
<feature type="coiled-coil region" evidence="1">
    <location>
        <begin position="702"/>
        <end position="732"/>
    </location>
</feature>
<gene>
    <name evidence="3" type="ORF">SBAD_LOCUS2392</name>
</gene>
<accession>A0A183IFJ8</accession>
<feature type="compositionally biased region" description="Basic and acidic residues" evidence="2">
    <location>
        <begin position="10"/>
        <end position="29"/>
    </location>
</feature>
<keyword evidence="4" id="KW-1185">Reference proteome</keyword>